<dbReference type="InParanoid" id="A0A151ZHZ1"/>
<dbReference type="Gene3D" id="1.10.8.10">
    <property type="entry name" value="DNA helicase RuvA subunit, C-terminal domain"/>
    <property type="match status" value="1"/>
</dbReference>
<dbReference type="AlphaFoldDB" id="A0A151ZHZ1"/>
<organism evidence="6 7">
    <name type="scientific">Tieghemostelium lacteum</name>
    <name type="common">Slime mold</name>
    <name type="synonym">Dictyostelium lacteum</name>
    <dbReference type="NCBI Taxonomy" id="361077"/>
    <lineage>
        <taxon>Eukaryota</taxon>
        <taxon>Amoebozoa</taxon>
        <taxon>Evosea</taxon>
        <taxon>Eumycetozoa</taxon>
        <taxon>Dictyostelia</taxon>
        <taxon>Dictyosteliales</taxon>
        <taxon>Raperosteliaceae</taxon>
        <taxon>Tieghemostelium</taxon>
    </lineage>
</organism>
<dbReference type="PANTHER" id="PTHR18895:SF74">
    <property type="entry name" value="MTRF1L RELEASE FACTOR GLUTAMINE METHYLTRANSFERASE"/>
    <property type="match status" value="1"/>
</dbReference>
<dbReference type="Pfam" id="PF13847">
    <property type="entry name" value="Methyltransf_31"/>
    <property type="match status" value="1"/>
</dbReference>
<dbReference type="GO" id="GO:0032259">
    <property type="term" value="P:methylation"/>
    <property type="evidence" value="ECO:0007669"/>
    <property type="project" value="UniProtKB-KW"/>
</dbReference>
<keyword evidence="2" id="KW-0808">Transferase</keyword>
<feature type="domain" description="Methyltransferase" evidence="4">
    <location>
        <begin position="142"/>
        <end position="279"/>
    </location>
</feature>
<dbReference type="GO" id="GO:0003676">
    <property type="term" value="F:nucleic acid binding"/>
    <property type="evidence" value="ECO:0007669"/>
    <property type="project" value="InterPro"/>
</dbReference>
<gene>
    <name evidence="6" type="ORF">DLAC_06156</name>
</gene>
<dbReference type="SUPFAM" id="SSF53335">
    <property type="entry name" value="S-adenosyl-L-methionine-dependent methyltransferases"/>
    <property type="match status" value="1"/>
</dbReference>
<dbReference type="GO" id="GO:0005739">
    <property type="term" value="C:mitochondrion"/>
    <property type="evidence" value="ECO:0007669"/>
    <property type="project" value="TreeGrafter"/>
</dbReference>
<comment type="caution">
    <text evidence="6">The sequence shown here is derived from an EMBL/GenBank/DDBJ whole genome shotgun (WGS) entry which is preliminary data.</text>
</comment>
<dbReference type="InterPro" id="IPR002052">
    <property type="entry name" value="DNA_methylase_N6_adenine_CS"/>
</dbReference>
<evidence type="ECO:0000313" key="6">
    <source>
        <dbReference type="EMBL" id="KYQ93464.1"/>
    </source>
</evidence>
<keyword evidence="3" id="KW-0949">S-adenosyl-L-methionine</keyword>
<dbReference type="PROSITE" id="PS00092">
    <property type="entry name" value="N6_MTASE"/>
    <property type="match status" value="1"/>
</dbReference>
<dbReference type="PANTHER" id="PTHR18895">
    <property type="entry name" value="HEMK METHYLTRANSFERASE"/>
    <property type="match status" value="1"/>
</dbReference>
<reference evidence="6 7" key="1">
    <citation type="submission" date="2015-12" db="EMBL/GenBank/DDBJ databases">
        <title>Dictyostelia acquired genes for synthesis and detection of signals that induce cell-type specialization by lateral gene transfer from prokaryotes.</title>
        <authorList>
            <person name="Gloeckner G."/>
            <person name="Schaap P."/>
        </authorList>
    </citation>
    <scope>NUCLEOTIDE SEQUENCE [LARGE SCALE GENOMIC DNA]</scope>
    <source>
        <strain evidence="6 7">TK</strain>
    </source>
</reference>
<dbReference type="Gene3D" id="3.40.50.150">
    <property type="entry name" value="Vaccinia Virus protein VP39"/>
    <property type="match status" value="1"/>
</dbReference>
<accession>A0A151ZHZ1</accession>
<sequence length="318" mass="36507">MKTLVQTLFKRNFSTLVNNNHFSIRSVLSESINLLKQSENVEISEGCELESKILLSHSLGVDNHNDLYTKFKSDYQIPLDKYQQLRKSIERRLKNEPISYIVGYKHFWKYKFKCNTSTLIPRPDSETLIEAVLDVYSGIENKDTLEILDLGTGTGCLLLTLLKEIPNAKGVGVDQSIDAINVAKDNAKSLEIQSTRCQFIQADWNQPNTFRKDMKFDIIISNPPYISDSDYQTLSPSLKYYEPKSALVANDNGYQDYQSIGNLIKSLSLLKPNGYIFLEIGKDQHDKITSLMNSFGYKLLNYRYDLCEIIRTLIFIHK</sequence>
<dbReference type="InterPro" id="IPR050320">
    <property type="entry name" value="N5-glutamine_MTase"/>
</dbReference>
<dbReference type="InterPro" id="IPR025714">
    <property type="entry name" value="Methyltranfer_dom"/>
</dbReference>
<evidence type="ECO:0000313" key="7">
    <source>
        <dbReference type="Proteomes" id="UP000076078"/>
    </source>
</evidence>
<dbReference type="GO" id="GO:0008276">
    <property type="term" value="F:protein methyltransferase activity"/>
    <property type="evidence" value="ECO:0007669"/>
    <property type="project" value="InterPro"/>
</dbReference>
<dbReference type="OMA" id="GYRYFWK"/>
<proteinExistence type="predicted"/>
<evidence type="ECO:0000259" key="4">
    <source>
        <dbReference type="Pfam" id="PF13847"/>
    </source>
</evidence>
<dbReference type="InterPro" id="IPR004556">
    <property type="entry name" value="HemK-like"/>
</dbReference>
<dbReference type="NCBIfam" id="TIGR03534">
    <property type="entry name" value="RF_mod_PrmC"/>
    <property type="match status" value="1"/>
</dbReference>
<dbReference type="STRING" id="361077.A0A151ZHZ1"/>
<evidence type="ECO:0000259" key="5">
    <source>
        <dbReference type="Pfam" id="PF17827"/>
    </source>
</evidence>
<dbReference type="OrthoDB" id="269872at2759"/>
<evidence type="ECO:0000256" key="1">
    <source>
        <dbReference type="ARBA" id="ARBA00022603"/>
    </source>
</evidence>
<evidence type="ECO:0000256" key="2">
    <source>
        <dbReference type="ARBA" id="ARBA00022679"/>
    </source>
</evidence>
<dbReference type="EMBL" id="LODT01000028">
    <property type="protein sequence ID" value="KYQ93464.1"/>
    <property type="molecule type" value="Genomic_DNA"/>
</dbReference>
<feature type="domain" description="Release factor glutamine methyltransferase N-terminal" evidence="5">
    <location>
        <begin position="46"/>
        <end position="103"/>
    </location>
</feature>
<dbReference type="Pfam" id="PF17827">
    <property type="entry name" value="PrmC_N"/>
    <property type="match status" value="1"/>
</dbReference>
<dbReference type="FunCoup" id="A0A151ZHZ1">
    <property type="interactions" value="16"/>
</dbReference>
<dbReference type="InterPro" id="IPR029063">
    <property type="entry name" value="SAM-dependent_MTases_sf"/>
</dbReference>
<keyword evidence="7" id="KW-1185">Reference proteome</keyword>
<dbReference type="InterPro" id="IPR040758">
    <property type="entry name" value="PrmC_N"/>
</dbReference>
<keyword evidence="1" id="KW-0489">Methyltransferase</keyword>
<evidence type="ECO:0000256" key="3">
    <source>
        <dbReference type="ARBA" id="ARBA00022691"/>
    </source>
</evidence>
<name>A0A151ZHZ1_TIELA</name>
<protein>
    <submittedName>
        <fullName evidence="6">Uncharacterized protein</fullName>
    </submittedName>
</protein>
<dbReference type="NCBIfam" id="TIGR00536">
    <property type="entry name" value="hemK_fam"/>
    <property type="match status" value="1"/>
</dbReference>
<dbReference type="Proteomes" id="UP000076078">
    <property type="component" value="Unassembled WGS sequence"/>
</dbReference>
<dbReference type="InterPro" id="IPR019874">
    <property type="entry name" value="RF_methyltr_PrmC"/>
</dbReference>